<reference evidence="1 2" key="1">
    <citation type="journal article" date="2012" name="J. Virol.">
        <title>Complete Genome Sequences of 138 Mycobacteriophages.</title>
        <authorList>
            <consortium name="the Science Education Alliance Phage Hunters Advancing Genomics and Evolutionary Science Program"/>
            <consortium name="the KwaZulu-Natal Research Institute for Tuberculosis and HIV Mycobacterial Genetics Course Students"/>
            <consortium name="the Phage Hunters Integrating Research and Education Program"/>
            <person name="Hatfull G.F."/>
        </authorList>
    </citation>
    <scope>NUCLEOTIDE SEQUENCE [LARGE SCALE GENOMIC DNA]</scope>
    <source>
        <strain evidence="1">OSmaximus</strain>
    </source>
</reference>
<protein>
    <submittedName>
        <fullName evidence="1">Uncharacterized protein</fullName>
    </submittedName>
</protein>
<sequence length="262" mass="29515">MATTRKRRGTNLSKTVRPDTLGEFSIAVDEYFGREVGLYETVVNLAAVRFDIARLSERRSQLFDEIKARHARGQRLANLGGGGGRVYLYESVARRAPKRSVPSAVIKKADPKLWEAAKDWAPFVRAGAPKSIIDNGELPHGSYRLPPPPHVRDDLDTIVQRYRSEVFDEIRRLGQRESEIVDALNKIRDTTDWDGSPILFADGWEVATRRWQYSSDKLKEIAPGIWDRLAQESGGGVSKTVRMIDVELAIQHGMIELSDICD</sequence>
<proteinExistence type="predicted"/>
<name>G1DJ39_9CAUD</name>
<organism evidence="1 2">
    <name type="scientific">Mycobacterium phage OSmaximus</name>
    <dbReference type="NCBI Taxonomy" id="1035482"/>
    <lineage>
        <taxon>Viruses</taxon>
        <taxon>Duplodnaviria</taxon>
        <taxon>Heunggongvirae</taxon>
        <taxon>Uroviricota</taxon>
        <taxon>Caudoviricetes</taxon>
        <taxon>Bclasvirinae</taxon>
        <taxon>Pegunavirus</taxon>
        <taxon>Pegunavirus Pg1</taxon>
    </lineage>
</organism>
<dbReference type="GeneID" id="26626194"/>
<evidence type="ECO:0000313" key="2">
    <source>
        <dbReference type="Proteomes" id="UP000006928"/>
    </source>
</evidence>
<evidence type="ECO:0000313" key="1">
    <source>
        <dbReference type="EMBL" id="AEJ92826.1"/>
    </source>
</evidence>
<gene>
    <name evidence="1" type="primary">67</name>
    <name evidence="1" type="ORF">SEA_OSMAXIMUS_67</name>
</gene>
<dbReference type="RefSeq" id="YP_009198925.1">
    <property type="nucleotide sequence ID" value="NC_028803.1"/>
</dbReference>
<accession>G1DJ39</accession>
<dbReference type="EMBL" id="JN006064">
    <property type="protein sequence ID" value="AEJ92826.1"/>
    <property type="molecule type" value="Genomic_DNA"/>
</dbReference>
<dbReference type="Proteomes" id="UP000006928">
    <property type="component" value="Segment"/>
</dbReference>
<dbReference type="KEGG" id="vg:26626194"/>
<keyword evidence="2" id="KW-1185">Reference proteome</keyword>